<dbReference type="Proteomes" id="UP000265515">
    <property type="component" value="Unassembled WGS sequence"/>
</dbReference>
<evidence type="ECO:0000313" key="2">
    <source>
        <dbReference type="Proteomes" id="UP000265515"/>
    </source>
</evidence>
<comment type="caution">
    <text evidence="1">The sequence shown here is derived from an EMBL/GenBank/DDBJ whole genome shotgun (WGS) entry which is preliminary data.</text>
</comment>
<dbReference type="AlphaFoldDB" id="A0A388JXB7"/>
<name>A0A388JXB7_CHABU</name>
<dbReference type="Gramene" id="GBG62382">
    <property type="protein sequence ID" value="GBG62382"/>
    <property type="gene ID" value="CBR_g30336"/>
</dbReference>
<organism evidence="1 2">
    <name type="scientific">Chara braunii</name>
    <name type="common">Braun's stonewort</name>
    <dbReference type="NCBI Taxonomy" id="69332"/>
    <lineage>
        <taxon>Eukaryota</taxon>
        <taxon>Viridiplantae</taxon>
        <taxon>Streptophyta</taxon>
        <taxon>Charophyceae</taxon>
        <taxon>Charales</taxon>
        <taxon>Characeae</taxon>
        <taxon>Chara</taxon>
    </lineage>
</organism>
<accession>A0A388JXB7</accession>
<keyword evidence="2" id="KW-1185">Reference proteome</keyword>
<dbReference type="EMBL" id="BFEA01000028">
    <property type="protein sequence ID" value="GBG62382.1"/>
    <property type="molecule type" value="Genomic_DNA"/>
</dbReference>
<reference evidence="1 2" key="1">
    <citation type="journal article" date="2018" name="Cell">
        <title>The Chara Genome: Secondary Complexity and Implications for Plant Terrestrialization.</title>
        <authorList>
            <person name="Nishiyama T."/>
            <person name="Sakayama H."/>
            <person name="Vries J.D."/>
            <person name="Buschmann H."/>
            <person name="Saint-Marcoux D."/>
            <person name="Ullrich K.K."/>
            <person name="Haas F.B."/>
            <person name="Vanderstraeten L."/>
            <person name="Becker D."/>
            <person name="Lang D."/>
            <person name="Vosolsobe S."/>
            <person name="Rombauts S."/>
            <person name="Wilhelmsson P.K.I."/>
            <person name="Janitza P."/>
            <person name="Kern R."/>
            <person name="Heyl A."/>
            <person name="Rumpler F."/>
            <person name="Villalobos L.I.A.C."/>
            <person name="Clay J.M."/>
            <person name="Skokan R."/>
            <person name="Toyoda A."/>
            <person name="Suzuki Y."/>
            <person name="Kagoshima H."/>
            <person name="Schijlen E."/>
            <person name="Tajeshwar N."/>
            <person name="Catarino B."/>
            <person name="Hetherington A.J."/>
            <person name="Saltykova A."/>
            <person name="Bonnot C."/>
            <person name="Breuninger H."/>
            <person name="Symeonidi A."/>
            <person name="Radhakrishnan G.V."/>
            <person name="Van Nieuwerburgh F."/>
            <person name="Deforce D."/>
            <person name="Chang C."/>
            <person name="Karol K.G."/>
            <person name="Hedrich R."/>
            <person name="Ulvskov P."/>
            <person name="Glockner G."/>
            <person name="Delwiche C.F."/>
            <person name="Petrasek J."/>
            <person name="Van de Peer Y."/>
            <person name="Friml J."/>
            <person name="Beilby M."/>
            <person name="Dolan L."/>
            <person name="Kohara Y."/>
            <person name="Sugano S."/>
            <person name="Fujiyama A."/>
            <person name="Delaux P.-M."/>
            <person name="Quint M."/>
            <person name="TheiBen G."/>
            <person name="Hagemann M."/>
            <person name="Harholt J."/>
            <person name="Dunand C."/>
            <person name="Zachgo S."/>
            <person name="Langdale J."/>
            <person name="Maumus F."/>
            <person name="Straeten D.V.D."/>
            <person name="Gould S.B."/>
            <person name="Rensing S.A."/>
        </authorList>
    </citation>
    <scope>NUCLEOTIDE SEQUENCE [LARGE SCALE GENOMIC DNA]</scope>
    <source>
        <strain evidence="1 2">S276</strain>
    </source>
</reference>
<sequence length="315" mass="32773">MGEGGCKVFVTYSFDAGDERKVGNDGGGEVVAEGANILDEAVCGTGLAEVAELFKVVINGFLGAEGGSEKVGPLKEGVTWYSEGSAVANLSHPPFGGIAEEAEGGNGEPVDKGHVVEVKIVLKLGGGGNETVVVVEEEGLVDVVGVEEVGGGVLLETVVQEGLVCAVEEGGAAVVTTVMEGLSPSSMVTRSDMDDMVTFISSREVWKVLSAWRMAERSEVEVFAGGCSPTKLWAMLSTESVRMSDMLMMEDAVMSGEEGVEDAIGTDVEGAATAVAVAAAAASTVARWEFLVWRGGMLRWGGQFLFTIIECYQVI</sequence>
<proteinExistence type="predicted"/>
<gene>
    <name evidence="1" type="ORF">CBR_g30336</name>
</gene>
<evidence type="ECO:0000313" key="1">
    <source>
        <dbReference type="EMBL" id="GBG62382.1"/>
    </source>
</evidence>
<protein>
    <submittedName>
        <fullName evidence="1">Uncharacterized protein</fullName>
    </submittedName>
</protein>